<keyword evidence="2 5" id="KW-0479">Metal-binding</keyword>
<proteinExistence type="predicted"/>
<feature type="binding site" description="covalent" evidence="4">
    <location>
        <position position="40"/>
    </location>
    <ligand>
        <name>heme c</name>
        <dbReference type="ChEBI" id="CHEBI:61717"/>
        <label>1</label>
    </ligand>
</feature>
<keyword evidence="9" id="KW-1185">Reference proteome</keyword>
<dbReference type="PANTHER" id="PTHR33751:SF11">
    <property type="entry name" value="BLL4483 PROTEIN"/>
    <property type="match status" value="1"/>
</dbReference>
<dbReference type="eggNOG" id="COG2863">
    <property type="taxonomic scope" value="Bacteria"/>
</dbReference>
<feature type="binding site" description="axial binding residue" evidence="5">
    <location>
        <position position="142"/>
    </location>
    <ligand>
        <name>heme c</name>
        <dbReference type="ChEBI" id="CHEBI:61717"/>
        <label>2</label>
    </ligand>
    <ligandPart>
        <name>Fe</name>
        <dbReference type="ChEBI" id="CHEBI:18248"/>
    </ligandPart>
</feature>
<dbReference type="AlphaFoldDB" id="K8PHI4"/>
<dbReference type="GO" id="GO:0042597">
    <property type="term" value="C:periplasmic space"/>
    <property type="evidence" value="ECO:0007669"/>
    <property type="project" value="InterPro"/>
</dbReference>
<organism evidence="8 9">
    <name type="scientific">Afipia broomeae ATCC 49717</name>
    <dbReference type="NCBI Taxonomy" id="883078"/>
    <lineage>
        <taxon>Bacteria</taxon>
        <taxon>Pseudomonadati</taxon>
        <taxon>Pseudomonadota</taxon>
        <taxon>Alphaproteobacteria</taxon>
        <taxon>Hyphomicrobiales</taxon>
        <taxon>Nitrobacteraceae</taxon>
        <taxon>Afipia</taxon>
    </lineage>
</organism>
<feature type="binding site" description="axial binding residue" evidence="5">
    <location>
        <position position="184"/>
    </location>
    <ligand>
        <name>heme c</name>
        <dbReference type="ChEBI" id="CHEBI:61717"/>
        <label>2</label>
    </ligand>
    <ligandPart>
        <name>Fe</name>
        <dbReference type="ChEBI" id="CHEBI:18248"/>
    </ligandPart>
</feature>
<reference evidence="8 9" key="1">
    <citation type="submission" date="2012-04" db="EMBL/GenBank/DDBJ databases">
        <title>The Genome Sequence of Afipia broomeae ATCC 49717.</title>
        <authorList>
            <consortium name="The Broad Institute Genome Sequencing Platform"/>
            <person name="Earl A."/>
            <person name="Ward D."/>
            <person name="Feldgarden M."/>
            <person name="Gevers D."/>
            <person name="Huys G."/>
            <person name="Walker B."/>
            <person name="Young S.K."/>
            <person name="Zeng Q."/>
            <person name="Gargeya S."/>
            <person name="Fitzgerald M."/>
            <person name="Haas B."/>
            <person name="Abouelleil A."/>
            <person name="Alvarado L."/>
            <person name="Arachchi H.M."/>
            <person name="Berlin A."/>
            <person name="Chapman S.B."/>
            <person name="Goldberg J."/>
            <person name="Griggs A."/>
            <person name="Gujja S."/>
            <person name="Hansen M."/>
            <person name="Howarth C."/>
            <person name="Imamovic A."/>
            <person name="Larimer J."/>
            <person name="McCowen C."/>
            <person name="Montmayeur A."/>
            <person name="Murphy C."/>
            <person name="Neiman D."/>
            <person name="Pearson M."/>
            <person name="Priest M."/>
            <person name="Roberts A."/>
            <person name="Saif S."/>
            <person name="Shea T."/>
            <person name="Sisk P."/>
            <person name="Sykes S."/>
            <person name="Wortman J."/>
            <person name="Nusbaum C."/>
            <person name="Birren B."/>
        </authorList>
    </citation>
    <scope>NUCLEOTIDE SEQUENCE [LARGE SCALE GENOMIC DNA]</scope>
    <source>
        <strain evidence="8 9">ATCC 49717</strain>
    </source>
</reference>
<dbReference type="RefSeq" id="WP_006019934.1">
    <property type="nucleotide sequence ID" value="NZ_KB375282.1"/>
</dbReference>
<evidence type="ECO:0000256" key="6">
    <source>
        <dbReference type="SAM" id="SignalP"/>
    </source>
</evidence>
<dbReference type="InterPro" id="IPR009056">
    <property type="entry name" value="Cyt_c-like_dom"/>
</dbReference>
<dbReference type="Pfam" id="PF00034">
    <property type="entry name" value="Cytochrom_C"/>
    <property type="match status" value="2"/>
</dbReference>
<dbReference type="Proteomes" id="UP000001096">
    <property type="component" value="Unassembled WGS sequence"/>
</dbReference>
<evidence type="ECO:0000256" key="3">
    <source>
        <dbReference type="ARBA" id="ARBA00023004"/>
    </source>
</evidence>
<dbReference type="HOGENOM" id="CLU_076280_0_1_5"/>
<dbReference type="InterPro" id="IPR024167">
    <property type="entry name" value="Cytochrome_c4-like"/>
</dbReference>
<evidence type="ECO:0000256" key="1">
    <source>
        <dbReference type="ARBA" id="ARBA00022617"/>
    </source>
</evidence>
<keyword evidence="6" id="KW-0732">Signal</keyword>
<evidence type="ECO:0000259" key="7">
    <source>
        <dbReference type="PROSITE" id="PS51007"/>
    </source>
</evidence>
<dbReference type="EMBL" id="AGWX01000001">
    <property type="protein sequence ID" value="EKS42122.1"/>
    <property type="molecule type" value="Genomic_DNA"/>
</dbReference>
<dbReference type="PIRSF" id="PIRSF000005">
    <property type="entry name" value="Cytochrome_c4"/>
    <property type="match status" value="1"/>
</dbReference>
<name>K8PHI4_9BRAD</name>
<evidence type="ECO:0000256" key="2">
    <source>
        <dbReference type="ARBA" id="ARBA00022723"/>
    </source>
</evidence>
<dbReference type="PATRIC" id="fig|883078.3.peg.1251"/>
<dbReference type="Gene3D" id="1.10.760.10">
    <property type="entry name" value="Cytochrome c-like domain"/>
    <property type="match status" value="2"/>
</dbReference>
<dbReference type="InterPro" id="IPR050597">
    <property type="entry name" value="Cytochrome_c_Oxidase_Subunit"/>
</dbReference>
<feature type="chain" id="PRO_5003922044" description="Cytochrome c domain-containing protein" evidence="6">
    <location>
        <begin position="20"/>
        <end position="221"/>
    </location>
</feature>
<dbReference type="SUPFAM" id="SSF46626">
    <property type="entry name" value="Cytochrome c"/>
    <property type="match status" value="2"/>
</dbReference>
<gene>
    <name evidence="8" type="ORF">HMPREF9695_01214</name>
</gene>
<feature type="binding site" description="covalent" evidence="4">
    <location>
        <position position="141"/>
    </location>
    <ligand>
        <name>heme c</name>
        <dbReference type="ChEBI" id="CHEBI:61717"/>
        <label>2</label>
    </ligand>
</feature>
<dbReference type="GO" id="GO:0009055">
    <property type="term" value="F:electron transfer activity"/>
    <property type="evidence" value="ECO:0007669"/>
    <property type="project" value="InterPro"/>
</dbReference>
<feature type="binding site" description="covalent" evidence="4">
    <location>
        <position position="138"/>
    </location>
    <ligand>
        <name>heme c</name>
        <dbReference type="ChEBI" id="CHEBI:61717"/>
        <label>2</label>
    </ligand>
</feature>
<evidence type="ECO:0000313" key="9">
    <source>
        <dbReference type="Proteomes" id="UP000001096"/>
    </source>
</evidence>
<evidence type="ECO:0000256" key="5">
    <source>
        <dbReference type="PIRSR" id="PIRSR000005-2"/>
    </source>
</evidence>
<feature type="signal peptide" evidence="6">
    <location>
        <begin position="1"/>
        <end position="19"/>
    </location>
</feature>
<comment type="PTM">
    <text evidence="4">Binds 2 heme c groups covalently per subunit.</text>
</comment>
<protein>
    <recommendedName>
        <fullName evidence="7">Cytochrome c domain-containing protein</fullName>
    </recommendedName>
</protein>
<feature type="domain" description="Cytochrome c" evidence="7">
    <location>
        <begin position="117"/>
        <end position="207"/>
    </location>
</feature>
<comment type="caution">
    <text evidence="8">The sequence shown here is derived from an EMBL/GenBank/DDBJ whole genome shotgun (WGS) entry which is preliminary data.</text>
</comment>
<dbReference type="PROSITE" id="PS51007">
    <property type="entry name" value="CYTC"/>
    <property type="match status" value="2"/>
</dbReference>
<evidence type="ECO:0000256" key="4">
    <source>
        <dbReference type="PIRSR" id="PIRSR000005-1"/>
    </source>
</evidence>
<keyword evidence="1 4" id="KW-0349">Heme</keyword>
<dbReference type="GO" id="GO:0005506">
    <property type="term" value="F:iron ion binding"/>
    <property type="evidence" value="ECO:0007669"/>
    <property type="project" value="InterPro"/>
</dbReference>
<feature type="domain" description="Cytochrome c" evidence="7">
    <location>
        <begin position="17"/>
        <end position="104"/>
    </location>
</feature>
<keyword evidence="3 5" id="KW-0408">Iron</keyword>
<evidence type="ECO:0000313" key="8">
    <source>
        <dbReference type="EMBL" id="EKS42122.1"/>
    </source>
</evidence>
<dbReference type="PANTHER" id="PTHR33751">
    <property type="entry name" value="CBB3-TYPE CYTOCHROME C OXIDASE SUBUNIT FIXP"/>
    <property type="match status" value="1"/>
</dbReference>
<sequence>MIISAGFFIILPFSATVSAAEGGQLAANGNSNGAPACSACHGDQGEGRPDAAYPRLAGLNSGYLLRQLNDFADKKRESETMQPIAKALGMDERTAVSSFYGGLSAPKVQEPKKPDDKTLAIGAALALRGDWSKGLPGCGQCHGPGGQGVGDSFPKLAAQSAEYIVKELKAWREGKRSNDPLNLMTGIASKLDEAQMAAVAAYYASLPVVTSASAGQKGTKP</sequence>
<feature type="binding site" description="covalent" evidence="4">
    <location>
        <position position="37"/>
    </location>
    <ligand>
        <name>heme c</name>
        <dbReference type="ChEBI" id="CHEBI:61717"/>
        <label>1</label>
    </ligand>
</feature>
<dbReference type="InterPro" id="IPR036909">
    <property type="entry name" value="Cyt_c-like_dom_sf"/>
</dbReference>
<accession>K8PHI4</accession>
<feature type="binding site" description="axial binding residue" evidence="5">
    <location>
        <position position="81"/>
    </location>
    <ligand>
        <name>heme c</name>
        <dbReference type="ChEBI" id="CHEBI:61717"/>
        <label>1</label>
    </ligand>
    <ligandPart>
        <name>Fe</name>
        <dbReference type="ChEBI" id="CHEBI:18248"/>
    </ligandPart>
</feature>
<dbReference type="GO" id="GO:0020037">
    <property type="term" value="F:heme binding"/>
    <property type="evidence" value="ECO:0007669"/>
    <property type="project" value="InterPro"/>
</dbReference>
<feature type="binding site" description="axial binding residue" evidence="5">
    <location>
        <position position="41"/>
    </location>
    <ligand>
        <name>heme c</name>
        <dbReference type="ChEBI" id="CHEBI:61717"/>
        <label>1</label>
    </ligand>
    <ligandPart>
        <name>Fe</name>
        <dbReference type="ChEBI" id="CHEBI:18248"/>
    </ligandPart>
</feature>